<name>R8W8J3_9FIRM</name>
<keyword evidence="4" id="KW-1185">Reference proteome</keyword>
<accession>R8W8J3</accession>
<keyword evidence="2" id="KW-0472">Membrane</keyword>
<comment type="caution">
    <text evidence="3">The sequence shown here is derived from an EMBL/GenBank/DDBJ whole genome shotgun (WGS) entry which is preliminary data.</text>
</comment>
<feature type="transmembrane region" description="Helical" evidence="2">
    <location>
        <begin position="26"/>
        <end position="44"/>
    </location>
</feature>
<organism evidence="3 4">
    <name type="scientific">Butyricicoccus pullicaecorum 1.2</name>
    <dbReference type="NCBI Taxonomy" id="1203606"/>
    <lineage>
        <taxon>Bacteria</taxon>
        <taxon>Bacillati</taxon>
        <taxon>Bacillota</taxon>
        <taxon>Clostridia</taxon>
        <taxon>Eubacteriales</taxon>
        <taxon>Butyricicoccaceae</taxon>
        <taxon>Butyricicoccus</taxon>
    </lineage>
</organism>
<dbReference type="EMBL" id="AQOB01000002">
    <property type="protein sequence ID" value="EOQ39452.1"/>
    <property type="molecule type" value="Genomic_DNA"/>
</dbReference>
<reference evidence="3 4" key="1">
    <citation type="submission" date="2013-01" db="EMBL/GenBank/DDBJ databases">
        <title>The Genome Sequence of Butyricicoccus pullicaecorum 1.2.</title>
        <authorList>
            <consortium name="The Broad Institute Genome Sequencing Platform"/>
            <person name="Earl A."/>
            <person name="Ward D."/>
            <person name="Feldgarden M."/>
            <person name="Gevers D."/>
            <person name="Van Immerseel F."/>
            <person name="Eeckhaut V."/>
            <person name="Walker B."/>
            <person name="Young S.K."/>
            <person name="Zeng Q."/>
            <person name="Gargeya S."/>
            <person name="Fitzgerald M."/>
            <person name="Haas B."/>
            <person name="Abouelleil A."/>
            <person name="Alvarado L."/>
            <person name="Arachchi H.M."/>
            <person name="Berlin A.M."/>
            <person name="Chapman S.B."/>
            <person name="Dewar J."/>
            <person name="Goldberg J."/>
            <person name="Griggs A."/>
            <person name="Gujja S."/>
            <person name="Hansen M."/>
            <person name="Howarth C."/>
            <person name="Imamovic A."/>
            <person name="Larimer J."/>
            <person name="McCowan C."/>
            <person name="Murphy C."/>
            <person name="Neiman D."/>
            <person name="Pearson M."/>
            <person name="Priest M."/>
            <person name="Roberts A."/>
            <person name="Saif S."/>
            <person name="Shea T."/>
            <person name="Sisk P."/>
            <person name="Sykes S."/>
            <person name="Wortman J."/>
            <person name="Nusbaum C."/>
            <person name="Birren B."/>
        </authorList>
    </citation>
    <scope>NUCLEOTIDE SEQUENCE [LARGE SCALE GENOMIC DNA]</scope>
    <source>
        <strain evidence="3 4">1.2</strain>
    </source>
</reference>
<dbReference type="HOGENOM" id="CLU_071454_3_0_9"/>
<evidence type="ECO:0000313" key="3">
    <source>
        <dbReference type="EMBL" id="EOQ39452.1"/>
    </source>
</evidence>
<evidence type="ECO:0000256" key="2">
    <source>
        <dbReference type="SAM" id="Phobius"/>
    </source>
</evidence>
<dbReference type="OrthoDB" id="1734162at2"/>
<dbReference type="PATRIC" id="fig|1203606.4.peg.128"/>
<evidence type="ECO:0000256" key="1">
    <source>
        <dbReference type="SAM" id="MobiDB-lite"/>
    </source>
</evidence>
<protein>
    <submittedName>
        <fullName evidence="3">Stage III sporulation protein AG</fullName>
    </submittedName>
</protein>
<keyword evidence="2" id="KW-1133">Transmembrane helix</keyword>
<dbReference type="Proteomes" id="UP000013981">
    <property type="component" value="Unassembled WGS sequence"/>
</dbReference>
<dbReference type="RefSeq" id="WP_016146355.1">
    <property type="nucleotide sequence ID" value="NZ_KB976103.1"/>
</dbReference>
<dbReference type="AlphaFoldDB" id="R8W8J3"/>
<dbReference type="eggNOG" id="ENOG5032FH3">
    <property type="taxonomic scope" value="Bacteria"/>
</dbReference>
<keyword evidence="2" id="KW-0812">Transmembrane</keyword>
<proteinExistence type="predicted"/>
<sequence length="182" mass="19314">MELDRIKMQVREGLGRLLPRLSQYKYALIVLLVGILLLYAGGGARDRPESSQPSGTEEAGFDLDSFEQELTDKLSKIAGIGRVELMLSLEQTGESVYASNIRESESGSESGSYESTLSTVSDGSYGEQPVRIKETCPTFRGAVVLCDGAGASGVRLAVTEAVGAVCGLGADKISVIQMGTDR</sequence>
<evidence type="ECO:0000313" key="4">
    <source>
        <dbReference type="Proteomes" id="UP000013981"/>
    </source>
</evidence>
<gene>
    <name evidence="3" type="ORF">HMPREF1526_00146</name>
</gene>
<feature type="region of interest" description="Disordered" evidence="1">
    <location>
        <begin position="100"/>
        <end position="125"/>
    </location>
</feature>